<evidence type="ECO:0000259" key="11">
    <source>
        <dbReference type="PROSITE" id="PS51755"/>
    </source>
</evidence>
<keyword evidence="2" id="KW-0963">Cytoplasm</keyword>
<dbReference type="InterPro" id="IPR001789">
    <property type="entry name" value="Sig_transdc_resp-reg_receiver"/>
</dbReference>
<dbReference type="Gene3D" id="3.40.50.2300">
    <property type="match status" value="1"/>
</dbReference>
<dbReference type="SMART" id="SM00448">
    <property type="entry name" value="REC"/>
    <property type="match status" value="1"/>
</dbReference>
<dbReference type="PROSITE" id="PS50110">
    <property type="entry name" value="RESPONSE_REGULATORY"/>
    <property type="match status" value="1"/>
</dbReference>
<accession>A0ABZ2F3H3</accession>
<dbReference type="Pfam" id="PF00072">
    <property type="entry name" value="Response_reg"/>
    <property type="match status" value="1"/>
</dbReference>
<proteinExistence type="predicted"/>
<dbReference type="Gene3D" id="6.10.250.690">
    <property type="match status" value="1"/>
</dbReference>
<dbReference type="InterPro" id="IPR001867">
    <property type="entry name" value="OmpR/PhoB-type_DNA-bd"/>
</dbReference>
<dbReference type="InterPro" id="IPR036388">
    <property type="entry name" value="WH-like_DNA-bd_sf"/>
</dbReference>
<dbReference type="EMBL" id="CP104311">
    <property type="protein sequence ID" value="WWF01739.1"/>
    <property type="molecule type" value="Genomic_DNA"/>
</dbReference>
<name>A0ABZ2F3H3_METCP</name>
<dbReference type="CDD" id="cd17624">
    <property type="entry name" value="REC_OmpR_PmrA-like"/>
    <property type="match status" value="1"/>
</dbReference>
<feature type="modified residue" description="4-aspartylphosphate" evidence="8">
    <location>
        <position position="51"/>
    </location>
</feature>
<keyword evidence="6 9" id="KW-0238">DNA-binding</keyword>
<protein>
    <submittedName>
        <fullName evidence="12">Response regulator</fullName>
    </submittedName>
</protein>
<dbReference type="PANTHER" id="PTHR48111:SF35">
    <property type="entry name" value="TRANSCRIPTIONAL REGULATORY PROTEIN QSEB"/>
    <property type="match status" value="1"/>
</dbReference>
<dbReference type="PROSITE" id="PS51755">
    <property type="entry name" value="OMPR_PHOB"/>
    <property type="match status" value="1"/>
</dbReference>
<feature type="domain" description="OmpR/PhoB-type" evidence="11">
    <location>
        <begin position="124"/>
        <end position="218"/>
    </location>
</feature>
<dbReference type="SUPFAM" id="SSF52172">
    <property type="entry name" value="CheY-like"/>
    <property type="match status" value="1"/>
</dbReference>
<reference evidence="12 13" key="1">
    <citation type="submission" date="2022-09" db="EMBL/GenBank/DDBJ databases">
        <authorList>
            <person name="Giprobiosintez L."/>
        </authorList>
    </citation>
    <scope>NUCLEOTIDE SEQUENCE [LARGE SCALE GENOMIC DNA]</scope>
    <source>
        <strain evidence="13">VKPM-B-12549 (GBS-15)</strain>
    </source>
</reference>
<evidence type="ECO:0000256" key="4">
    <source>
        <dbReference type="ARBA" id="ARBA00023012"/>
    </source>
</evidence>
<dbReference type="InterPro" id="IPR011006">
    <property type="entry name" value="CheY-like_superfamily"/>
</dbReference>
<dbReference type="Proteomes" id="UP001359308">
    <property type="component" value="Chromosome"/>
</dbReference>
<keyword evidence="5" id="KW-0805">Transcription regulation</keyword>
<evidence type="ECO:0000256" key="9">
    <source>
        <dbReference type="PROSITE-ProRule" id="PRU01091"/>
    </source>
</evidence>
<evidence type="ECO:0000256" key="7">
    <source>
        <dbReference type="ARBA" id="ARBA00023163"/>
    </source>
</evidence>
<evidence type="ECO:0000256" key="6">
    <source>
        <dbReference type="ARBA" id="ARBA00023125"/>
    </source>
</evidence>
<dbReference type="PANTHER" id="PTHR48111">
    <property type="entry name" value="REGULATOR OF RPOS"/>
    <property type="match status" value="1"/>
</dbReference>
<dbReference type="InterPro" id="IPR039420">
    <property type="entry name" value="WalR-like"/>
</dbReference>
<evidence type="ECO:0000256" key="2">
    <source>
        <dbReference type="ARBA" id="ARBA00022490"/>
    </source>
</evidence>
<evidence type="ECO:0000256" key="1">
    <source>
        <dbReference type="ARBA" id="ARBA00004496"/>
    </source>
</evidence>
<evidence type="ECO:0000256" key="3">
    <source>
        <dbReference type="ARBA" id="ARBA00022553"/>
    </source>
</evidence>
<organism evidence="12 13">
    <name type="scientific">Methylococcus capsulatus</name>
    <dbReference type="NCBI Taxonomy" id="414"/>
    <lineage>
        <taxon>Bacteria</taxon>
        <taxon>Pseudomonadati</taxon>
        <taxon>Pseudomonadota</taxon>
        <taxon>Gammaproteobacteria</taxon>
        <taxon>Methylococcales</taxon>
        <taxon>Methylococcaceae</taxon>
        <taxon>Methylococcus</taxon>
    </lineage>
</organism>
<feature type="DNA-binding region" description="OmpR/PhoB-type" evidence="9">
    <location>
        <begin position="124"/>
        <end position="218"/>
    </location>
</feature>
<evidence type="ECO:0000256" key="8">
    <source>
        <dbReference type="PROSITE-ProRule" id="PRU00169"/>
    </source>
</evidence>
<sequence>MRILLVEDDAMIGKSVQLGLKRDGYAVDWVRDGVAADLALGNSVHELLILDLGVPRQSGLEILKALRAAGNPMPVLIITARDSIADRVAGLDAGADDYLVKPFDLAELSARIRALARRRAGRSTPLIELEGLKVNPMSREVWLNEVPVRLSAREYALLIALLERPGMPLSRTRLEERIYGWGEEVESNTIEVYVHALRRKLGADRIVTVRGVGYLMPRQS</sequence>
<keyword evidence="7" id="KW-0804">Transcription</keyword>
<dbReference type="Gene3D" id="1.10.10.10">
    <property type="entry name" value="Winged helix-like DNA-binding domain superfamily/Winged helix DNA-binding domain"/>
    <property type="match status" value="1"/>
</dbReference>
<keyword evidence="3 8" id="KW-0597">Phosphoprotein</keyword>
<evidence type="ECO:0000259" key="10">
    <source>
        <dbReference type="PROSITE" id="PS50110"/>
    </source>
</evidence>
<evidence type="ECO:0000313" key="12">
    <source>
        <dbReference type="EMBL" id="WWF01739.1"/>
    </source>
</evidence>
<evidence type="ECO:0000313" key="13">
    <source>
        <dbReference type="Proteomes" id="UP001359308"/>
    </source>
</evidence>
<comment type="subcellular location">
    <subcellularLocation>
        <location evidence="1">Cytoplasm</location>
    </subcellularLocation>
</comment>
<keyword evidence="13" id="KW-1185">Reference proteome</keyword>
<keyword evidence="4" id="KW-0902">Two-component regulatory system</keyword>
<dbReference type="Pfam" id="PF00486">
    <property type="entry name" value="Trans_reg_C"/>
    <property type="match status" value="1"/>
</dbReference>
<feature type="domain" description="Response regulatory" evidence="10">
    <location>
        <begin position="2"/>
        <end position="116"/>
    </location>
</feature>
<evidence type="ECO:0000256" key="5">
    <source>
        <dbReference type="ARBA" id="ARBA00023015"/>
    </source>
</evidence>
<dbReference type="CDD" id="cd00383">
    <property type="entry name" value="trans_reg_C"/>
    <property type="match status" value="1"/>
</dbReference>
<dbReference type="RefSeq" id="WP_198322565.1">
    <property type="nucleotide sequence ID" value="NZ_CP104311.1"/>
</dbReference>
<gene>
    <name evidence="12" type="ORF">N4J17_14920</name>
</gene>
<dbReference type="SMART" id="SM00862">
    <property type="entry name" value="Trans_reg_C"/>
    <property type="match status" value="1"/>
</dbReference>